<dbReference type="PRINTS" id="PR00344">
    <property type="entry name" value="BCTRLSENSOR"/>
</dbReference>
<dbReference type="EMBL" id="JAMXFF010000020">
    <property type="protein sequence ID" value="MCT7967542.1"/>
    <property type="molecule type" value="Genomic_DNA"/>
</dbReference>
<keyword evidence="9" id="KW-1185">Reference proteome</keyword>
<proteinExistence type="predicted"/>
<accession>A0ABT2MS32</accession>
<dbReference type="SMART" id="SM00387">
    <property type="entry name" value="HATPase_c"/>
    <property type="match status" value="1"/>
</dbReference>
<keyword evidence="5 8" id="KW-0418">Kinase</keyword>
<evidence type="ECO:0000259" key="7">
    <source>
        <dbReference type="PROSITE" id="PS50109"/>
    </source>
</evidence>
<protein>
    <recommendedName>
        <fullName evidence="2">histidine kinase</fullName>
        <ecNumber evidence="2">2.7.13.3</ecNumber>
    </recommendedName>
</protein>
<comment type="caution">
    <text evidence="8">The sequence shown here is derived from an EMBL/GenBank/DDBJ whole genome shotgun (WGS) entry which is preliminary data.</text>
</comment>
<feature type="domain" description="Histidine kinase" evidence="7">
    <location>
        <begin position="215"/>
        <end position="477"/>
    </location>
</feature>
<comment type="catalytic activity">
    <reaction evidence="1">
        <text>ATP + protein L-histidine = ADP + protein N-phospho-L-histidine.</text>
        <dbReference type="EC" id="2.7.13.3"/>
    </reaction>
</comment>
<dbReference type="RefSeq" id="WP_368007116.1">
    <property type="nucleotide sequence ID" value="NZ_JAMXFF010000020.1"/>
</dbReference>
<name>A0ABT2MS32_9CYAN</name>
<evidence type="ECO:0000256" key="1">
    <source>
        <dbReference type="ARBA" id="ARBA00000085"/>
    </source>
</evidence>
<keyword evidence="6" id="KW-0902">Two-component regulatory system</keyword>
<dbReference type="Pfam" id="PF00512">
    <property type="entry name" value="HisKA"/>
    <property type="match status" value="1"/>
</dbReference>
<evidence type="ECO:0000256" key="6">
    <source>
        <dbReference type="ARBA" id="ARBA00023012"/>
    </source>
</evidence>
<dbReference type="CDD" id="cd00075">
    <property type="entry name" value="HATPase"/>
    <property type="match status" value="1"/>
</dbReference>
<dbReference type="PANTHER" id="PTHR43711">
    <property type="entry name" value="TWO-COMPONENT HISTIDINE KINASE"/>
    <property type="match status" value="1"/>
</dbReference>
<sequence length="477" mass="52750">MGASSEFVALCKSQVGLLSKGLGSSVSVVYLTEELAEDREAKLIPIVTYPETAVVWEGNPPRAIAGTEMAAEVPAPPSPDFPPTAISGEPPITGTNAPLAQGPPFICAPSQRPVTVHLAEPIRYLNPEDEPIAEGEDLAQPRQIVLPLIHEEIVMGLLVTRREDRPWTDRERIQIEYIAQTIAIACILDRRQRWLSQQLRQHQRLQAEQHDLLDNLLHQVRSPLTALRTFGKLLLKRLREPDPNRDIAGSILRESDRVQELLQQMNLAIEPEEIAAVPDVQTEVPSETPMLEKRSPQLLLPAFDVEPCDIRAVLEPLLISAQAIASERHLELTTEIPSELPAVLASAKALREVLSNLIDNALKYTPSGGQIYVKVGDKRQMEGVTLMATAISDTGIGIPPQDLEQLFQRYYRGVKAQSDIPGTGLGLAIARELINQMQGEIEVFSPTPPQWRDPNWQNQPSSNHPGTTFMVWLQLSG</sequence>
<evidence type="ECO:0000256" key="3">
    <source>
        <dbReference type="ARBA" id="ARBA00022553"/>
    </source>
</evidence>
<evidence type="ECO:0000313" key="9">
    <source>
        <dbReference type="Proteomes" id="UP001525890"/>
    </source>
</evidence>
<organism evidence="8 9">
    <name type="scientific">Laspinema palackyanum D2a</name>
    <dbReference type="NCBI Taxonomy" id="2953684"/>
    <lineage>
        <taxon>Bacteria</taxon>
        <taxon>Bacillati</taxon>
        <taxon>Cyanobacteriota</taxon>
        <taxon>Cyanophyceae</taxon>
        <taxon>Oscillatoriophycideae</taxon>
        <taxon>Oscillatoriales</taxon>
        <taxon>Laspinemataceae</taxon>
        <taxon>Laspinema</taxon>
        <taxon>Laspinema palackyanum</taxon>
    </lineage>
</organism>
<dbReference type="Pfam" id="PF02518">
    <property type="entry name" value="HATPase_c"/>
    <property type="match status" value="1"/>
</dbReference>
<dbReference type="CDD" id="cd00082">
    <property type="entry name" value="HisKA"/>
    <property type="match status" value="1"/>
</dbReference>
<reference evidence="8 9" key="1">
    <citation type="journal article" date="2022" name="Front. Microbiol.">
        <title>High genomic differentiation and limited gene flow indicate recent cryptic speciation within the genus Laspinema (cyanobacteria).</title>
        <authorList>
            <person name="Stanojkovic A."/>
            <person name="Skoupy S."/>
            <person name="Skaloud P."/>
            <person name="Dvorak P."/>
        </authorList>
    </citation>
    <scope>NUCLEOTIDE SEQUENCE [LARGE SCALE GENOMIC DNA]</scope>
    <source>
        <strain evidence="8 9">D2a</strain>
    </source>
</reference>
<gene>
    <name evidence="8" type="ORF">NG799_14470</name>
</gene>
<dbReference type="InterPro" id="IPR005467">
    <property type="entry name" value="His_kinase_dom"/>
</dbReference>
<dbReference type="InterPro" id="IPR036890">
    <property type="entry name" value="HATPase_C_sf"/>
</dbReference>
<evidence type="ECO:0000313" key="8">
    <source>
        <dbReference type="EMBL" id="MCT7967542.1"/>
    </source>
</evidence>
<keyword evidence="3" id="KW-0597">Phosphoprotein</keyword>
<dbReference type="SUPFAM" id="SSF47384">
    <property type="entry name" value="Homodimeric domain of signal transducing histidine kinase"/>
    <property type="match status" value="1"/>
</dbReference>
<evidence type="ECO:0000256" key="4">
    <source>
        <dbReference type="ARBA" id="ARBA00022679"/>
    </source>
</evidence>
<dbReference type="EC" id="2.7.13.3" evidence="2"/>
<keyword evidence="4" id="KW-0808">Transferase</keyword>
<dbReference type="Gene3D" id="1.10.287.130">
    <property type="match status" value="1"/>
</dbReference>
<dbReference type="SUPFAM" id="SSF55874">
    <property type="entry name" value="ATPase domain of HSP90 chaperone/DNA topoisomerase II/histidine kinase"/>
    <property type="match status" value="1"/>
</dbReference>
<dbReference type="InterPro" id="IPR003661">
    <property type="entry name" value="HisK_dim/P_dom"/>
</dbReference>
<dbReference type="SUPFAM" id="SSF55781">
    <property type="entry name" value="GAF domain-like"/>
    <property type="match status" value="1"/>
</dbReference>
<dbReference type="SMART" id="SM00388">
    <property type="entry name" value="HisKA"/>
    <property type="match status" value="1"/>
</dbReference>
<dbReference type="GO" id="GO:0016301">
    <property type="term" value="F:kinase activity"/>
    <property type="evidence" value="ECO:0007669"/>
    <property type="project" value="UniProtKB-KW"/>
</dbReference>
<dbReference type="Gene3D" id="3.30.565.10">
    <property type="entry name" value="Histidine kinase-like ATPase, C-terminal domain"/>
    <property type="match status" value="1"/>
</dbReference>
<evidence type="ECO:0000256" key="5">
    <source>
        <dbReference type="ARBA" id="ARBA00022777"/>
    </source>
</evidence>
<dbReference type="InterPro" id="IPR036097">
    <property type="entry name" value="HisK_dim/P_sf"/>
</dbReference>
<evidence type="ECO:0000256" key="2">
    <source>
        <dbReference type="ARBA" id="ARBA00012438"/>
    </source>
</evidence>
<dbReference type="InterPro" id="IPR004358">
    <property type="entry name" value="Sig_transdc_His_kin-like_C"/>
</dbReference>
<dbReference type="InterPro" id="IPR003594">
    <property type="entry name" value="HATPase_dom"/>
</dbReference>
<dbReference type="PANTHER" id="PTHR43711:SF26">
    <property type="entry name" value="SENSOR HISTIDINE KINASE RCSC"/>
    <property type="match status" value="1"/>
</dbReference>
<dbReference type="Proteomes" id="UP001525890">
    <property type="component" value="Unassembled WGS sequence"/>
</dbReference>
<dbReference type="InterPro" id="IPR050736">
    <property type="entry name" value="Sensor_HK_Regulatory"/>
</dbReference>
<dbReference type="PROSITE" id="PS50109">
    <property type="entry name" value="HIS_KIN"/>
    <property type="match status" value="1"/>
</dbReference>